<dbReference type="EMBL" id="PKHU01000002">
    <property type="protein sequence ID" value="PKZ29784.1"/>
    <property type="molecule type" value="Genomic_DNA"/>
</dbReference>
<dbReference type="GO" id="GO:0005886">
    <property type="term" value="C:plasma membrane"/>
    <property type="evidence" value="ECO:0007669"/>
    <property type="project" value="UniProtKB-SubCell"/>
</dbReference>
<keyword evidence="4 7" id="KW-0812">Transmembrane</keyword>
<feature type="transmembrane region" description="Helical" evidence="7">
    <location>
        <begin position="30"/>
        <end position="47"/>
    </location>
</feature>
<evidence type="ECO:0000256" key="5">
    <source>
        <dbReference type="ARBA" id="ARBA00022989"/>
    </source>
</evidence>
<reference evidence="9 10" key="1">
    <citation type="submission" date="2017-12" db="EMBL/GenBank/DDBJ databases">
        <title>Phylogenetic diversity of female urinary microbiome.</title>
        <authorList>
            <person name="Thomas-White K."/>
            <person name="Wolfe A.J."/>
        </authorList>
    </citation>
    <scope>NUCLEOTIDE SEQUENCE [LARGE SCALE GENOMIC DNA]</scope>
    <source>
        <strain evidence="9 10">UMB0112</strain>
    </source>
</reference>
<evidence type="ECO:0000256" key="6">
    <source>
        <dbReference type="ARBA" id="ARBA00023136"/>
    </source>
</evidence>
<evidence type="ECO:0000256" key="1">
    <source>
        <dbReference type="ARBA" id="ARBA00004651"/>
    </source>
</evidence>
<evidence type="ECO:0000256" key="7">
    <source>
        <dbReference type="SAM" id="Phobius"/>
    </source>
</evidence>
<organism evidence="9 10">
    <name type="scientific">Campylobacter ureolyticus</name>
    <dbReference type="NCBI Taxonomy" id="827"/>
    <lineage>
        <taxon>Bacteria</taxon>
        <taxon>Pseudomonadati</taxon>
        <taxon>Campylobacterota</taxon>
        <taxon>Epsilonproteobacteria</taxon>
        <taxon>Campylobacterales</taxon>
        <taxon>Campylobacteraceae</taxon>
        <taxon>Campylobacter</taxon>
    </lineage>
</organism>
<evidence type="ECO:0000259" key="8">
    <source>
        <dbReference type="Pfam" id="PF03458"/>
    </source>
</evidence>
<evidence type="ECO:0000256" key="3">
    <source>
        <dbReference type="ARBA" id="ARBA00022475"/>
    </source>
</evidence>
<feature type="transmembrane region" description="Helical" evidence="7">
    <location>
        <begin position="119"/>
        <end position="138"/>
    </location>
</feature>
<keyword evidence="3" id="KW-1003">Cell membrane</keyword>
<evidence type="ECO:0000256" key="2">
    <source>
        <dbReference type="ARBA" id="ARBA00008193"/>
    </source>
</evidence>
<protein>
    <recommendedName>
        <fullName evidence="8">Glycine transporter domain-containing protein</fullName>
    </recommendedName>
</protein>
<keyword evidence="5 7" id="KW-1133">Transmembrane helix</keyword>
<feature type="transmembrane region" description="Helical" evidence="7">
    <location>
        <begin position="150"/>
        <end position="167"/>
    </location>
</feature>
<feature type="transmembrane region" description="Helical" evidence="7">
    <location>
        <begin position="92"/>
        <end position="113"/>
    </location>
</feature>
<gene>
    <name evidence="9" type="ORF">CYJ41_02520</name>
</gene>
<dbReference type="AlphaFoldDB" id="A0A2I1NBK7"/>
<evidence type="ECO:0000313" key="10">
    <source>
        <dbReference type="Proteomes" id="UP000234639"/>
    </source>
</evidence>
<feature type="transmembrane region" description="Helical" evidence="7">
    <location>
        <begin position="59"/>
        <end position="80"/>
    </location>
</feature>
<dbReference type="Proteomes" id="UP000234639">
    <property type="component" value="Unassembled WGS sequence"/>
</dbReference>
<dbReference type="PANTHER" id="PTHR30506">
    <property type="entry name" value="INNER MEMBRANE PROTEIN"/>
    <property type="match status" value="1"/>
</dbReference>
<accession>A0A2I1NBK7</accession>
<comment type="subcellular location">
    <subcellularLocation>
        <location evidence="1">Cell membrane</location>
        <topology evidence="1">Multi-pass membrane protein</topology>
    </subcellularLocation>
</comment>
<proteinExistence type="inferred from homology"/>
<keyword evidence="6 7" id="KW-0472">Membrane</keyword>
<name>A0A2I1NBK7_9BACT</name>
<comment type="caution">
    <text evidence="9">The sequence shown here is derived from an EMBL/GenBank/DDBJ whole genome shotgun (WGS) entry which is preliminary data.</text>
</comment>
<evidence type="ECO:0000313" key="9">
    <source>
        <dbReference type="EMBL" id="PKZ29784.1"/>
    </source>
</evidence>
<feature type="transmembrane region" description="Helical" evidence="7">
    <location>
        <begin position="173"/>
        <end position="192"/>
    </location>
</feature>
<sequence>MTALLLTEYIGIASAALSGYLYGVKKECDLLGIFMAAFLTALSGGILRDVLVGRDVYSFTHYMPISIVLAVILFAMAFKIHTKRESLDKSTLFVMSDAIDIVSFSIVGSMVALEYGYNIFGVLLIALANGVGGGIFRDMLYNEVPWFMKTGFYGTVCIVTGLIYYFMDLVGLNNMFFIMILFTFGVAFRMIAHKKNWRLPKIEEEK</sequence>
<dbReference type="Pfam" id="PF03458">
    <property type="entry name" value="Gly_transporter"/>
    <property type="match status" value="2"/>
</dbReference>
<evidence type="ECO:0000256" key="4">
    <source>
        <dbReference type="ARBA" id="ARBA00022692"/>
    </source>
</evidence>
<dbReference type="PANTHER" id="PTHR30506:SF3">
    <property type="entry name" value="UPF0126 INNER MEMBRANE PROTEIN YADS-RELATED"/>
    <property type="match status" value="1"/>
</dbReference>
<feature type="transmembrane region" description="Helical" evidence="7">
    <location>
        <begin position="6"/>
        <end position="23"/>
    </location>
</feature>
<comment type="similarity">
    <text evidence="2">Belongs to the UPF0126 family.</text>
</comment>
<feature type="domain" description="Glycine transporter" evidence="8">
    <location>
        <begin position="96"/>
        <end position="167"/>
    </location>
</feature>
<dbReference type="InterPro" id="IPR005115">
    <property type="entry name" value="Gly_transporter"/>
</dbReference>
<dbReference type="RefSeq" id="WP_101636791.1">
    <property type="nucleotide sequence ID" value="NZ_BQNW01000001.1"/>
</dbReference>
<feature type="domain" description="Glycine transporter" evidence="8">
    <location>
        <begin position="6"/>
        <end position="76"/>
    </location>
</feature>